<feature type="domain" description="Alpha-N-acetylglucosaminidase N-terminal" evidence="4">
    <location>
        <begin position="19"/>
        <end position="103"/>
    </location>
</feature>
<feature type="signal peptide" evidence="2">
    <location>
        <begin position="1"/>
        <end position="20"/>
    </location>
</feature>
<dbReference type="InterPro" id="IPR024733">
    <property type="entry name" value="NAGLU_tim-barrel"/>
</dbReference>
<evidence type="ECO:0000259" key="5">
    <source>
        <dbReference type="Pfam" id="PF12972"/>
    </source>
</evidence>
<dbReference type="Gene3D" id="3.30.379.10">
    <property type="entry name" value="Chitobiase/beta-hexosaminidase domain 2-like"/>
    <property type="match status" value="1"/>
</dbReference>
<keyword evidence="7" id="KW-1185">Reference proteome</keyword>
<dbReference type="InterPro" id="IPR007781">
    <property type="entry name" value="NAGLU"/>
</dbReference>
<reference evidence="6 7" key="1">
    <citation type="submission" date="2024-04" db="EMBL/GenBank/DDBJ databases">
        <title>Tritrichomonas musculus Genome.</title>
        <authorList>
            <person name="Alves-Ferreira E."/>
            <person name="Grigg M."/>
            <person name="Lorenzi H."/>
            <person name="Galac M."/>
        </authorList>
    </citation>
    <scope>NUCLEOTIDE SEQUENCE [LARGE SCALE GENOMIC DNA]</scope>
    <source>
        <strain evidence="6 7">EAF2021</strain>
    </source>
</reference>
<feature type="domain" description="Alpha-N-acetylglucosaminidase tim-barrel" evidence="3">
    <location>
        <begin position="118"/>
        <end position="459"/>
    </location>
</feature>
<dbReference type="PANTHER" id="PTHR12872:SF1">
    <property type="entry name" value="ALPHA-N-ACETYLGLUCOSAMINIDASE"/>
    <property type="match status" value="1"/>
</dbReference>
<keyword evidence="1" id="KW-0378">Hydrolase</keyword>
<evidence type="ECO:0000259" key="3">
    <source>
        <dbReference type="Pfam" id="PF05089"/>
    </source>
</evidence>
<dbReference type="Proteomes" id="UP001470230">
    <property type="component" value="Unassembled WGS sequence"/>
</dbReference>
<dbReference type="InterPro" id="IPR024240">
    <property type="entry name" value="NAGLU_N"/>
</dbReference>
<feature type="chain" id="PRO_5045515974" description="Alpha-N-acetylglucosaminidase" evidence="2">
    <location>
        <begin position="21"/>
        <end position="733"/>
    </location>
</feature>
<keyword evidence="2" id="KW-0732">Signal</keyword>
<organism evidence="6 7">
    <name type="scientific">Tritrichomonas musculus</name>
    <dbReference type="NCBI Taxonomy" id="1915356"/>
    <lineage>
        <taxon>Eukaryota</taxon>
        <taxon>Metamonada</taxon>
        <taxon>Parabasalia</taxon>
        <taxon>Tritrichomonadida</taxon>
        <taxon>Tritrichomonadidae</taxon>
        <taxon>Tritrichomonas</taxon>
    </lineage>
</organism>
<dbReference type="InterPro" id="IPR029018">
    <property type="entry name" value="Hex-like_dom2"/>
</dbReference>
<name>A0ABR2GYX5_9EUKA</name>
<feature type="domain" description="Alpha-N-acetylglucosaminidase C-terminal" evidence="5">
    <location>
        <begin position="469"/>
        <end position="718"/>
    </location>
</feature>
<evidence type="ECO:0000256" key="1">
    <source>
        <dbReference type="ARBA" id="ARBA00022801"/>
    </source>
</evidence>
<dbReference type="EMBL" id="JAPFFF010000053">
    <property type="protein sequence ID" value="KAK8839115.1"/>
    <property type="molecule type" value="Genomic_DNA"/>
</dbReference>
<dbReference type="PANTHER" id="PTHR12872">
    <property type="entry name" value="ALPHA-N-ACETYLGLUCOSAMINIDASE"/>
    <property type="match status" value="1"/>
</dbReference>
<dbReference type="InterPro" id="IPR024732">
    <property type="entry name" value="NAGLU_C"/>
</dbReference>
<evidence type="ECO:0000256" key="2">
    <source>
        <dbReference type="SAM" id="SignalP"/>
    </source>
</evidence>
<protein>
    <recommendedName>
        <fullName evidence="8">Alpha-N-acetylglucosaminidase</fullName>
    </recommendedName>
</protein>
<comment type="caution">
    <text evidence="6">The sequence shown here is derived from an EMBL/GenBank/DDBJ whole genome shotgun (WGS) entry which is preliminary data.</text>
</comment>
<dbReference type="Pfam" id="PF12971">
    <property type="entry name" value="NAGLU_N"/>
    <property type="match status" value="1"/>
</dbReference>
<dbReference type="Pfam" id="PF12972">
    <property type="entry name" value="NAGLU_C"/>
    <property type="match status" value="1"/>
</dbReference>
<evidence type="ECO:0000313" key="6">
    <source>
        <dbReference type="EMBL" id="KAK8839115.1"/>
    </source>
</evidence>
<gene>
    <name evidence="6" type="ORF">M9Y10_032587</name>
</gene>
<accession>A0ABR2GYX5</accession>
<dbReference type="Gene3D" id="3.20.20.80">
    <property type="entry name" value="Glycosidases"/>
    <property type="match status" value="1"/>
</dbReference>
<evidence type="ECO:0000259" key="4">
    <source>
        <dbReference type="Pfam" id="PF12971"/>
    </source>
</evidence>
<sequence>MLFLLSIFIVSIYNDQEIQAAYEVILRQVPECGIEKGKVQLSKIEPSPNGNPVYEYFSEKGILYIRGSSGFAICHGFYQYMKSQEFGIITWSGRNIQWPSTLPDTDLVRQESPVRYHYNYNVVTFGYTTPFYDWERWRKEIDWMALHGFDLPLAYSGFEAIGTRVWTQFNLTQEEIDTFYVGPDYLPWHRMGNLINHDGTITKEYNAYQVELQHQILDALKNLGMTPICPTFAGFIPRGLLRLYPSIKHYNLSWSHFPDKNHATLLSPEEDLFIKIGEMFIKEYEKEFGKQKFYISDTFNEMTIPETDDRYSWLATMGQRLYKSISNANEDAVWVIQGWMFSNQRDQWDTKSTSSFISLVPNDKMLILDLATDYDLYICKHEFNWDYYDGFYGKNWIYSVIPNMGGKSLFTGVLDYYRNGHLNALNDPKKGNLIGIGMAPEGFENNEMLFELYSDVFWSSNEIEMNDFLRNYAMNRYNSFPSEINESWNLLQKSAYNELIHHPRYKWQYGPAANDDGTACNTPEFEECCRLWVFNSLNSKELEKSALYKVDAIEASCQFASIKLEKICYAMIDAFNKSDKAKASLYFSYFNSLIHMIDAVLECHPHFRLEEWSDYAEKMAGSNDDLRKHYVENSRFLVTTWADFTGNTLSDYASKMWSGLLRDYYFSRWEVWFNGKMADRDEEEIVNDVHKFESDFRYQPNLSRSPIPKDAIKASRDLVIFADSIDLDNFDWD</sequence>
<dbReference type="Gene3D" id="1.20.120.670">
    <property type="entry name" value="N-acetyl-b-d-glucoasminidase"/>
    <property type="match status" value="1"/>
</dbReference>
<evidence type="ECO:0008006" key="8">
    <source>
        <dbReference type="Google" id="ProtNLM"/>
    </source>
</evidence>
<evidence type="ECO:0000313" key="7">
    <source>
        <dbReference type="Proteomes" id="UP001470230"/>
    </source>
</evidence>
<proteinExistence type="predicted"/>
<dbReference type="Pfam" id="PF05089">
    <property type="entry name" value="NAGLU"/>
    <property type="match status" value="1"/>
</dbReference>